<evidence type="ECO:0000256" key="1">
    <source>
        <dbReference type="SAM" id="MobiDB-lite"/>
    </source>
</evidence>
<accession>A0A5S6QEJ6</accession>
<name>A0A5S6QEJ6_TRIMR</name>
<evidence type="ECO:0000313" key="3">
    <source>
        <dbReference type="WBParaSite" id="TMUE_1000005342.1"/>
    </source>
</evidence>
<dbReference type="Proteomes" id="UP000046395">
    <property type="component" value="Unassembled WGS sequence"/>
</dbReference>
<protein>
    <submittedName>
        <fullName evidence="3">Uncharacterized protein</fullName>
    </submittedName>
</protein>
<dbReference type="WBParaSite" id="TMUE_1000005342.1">
    <property type="protein sequence ID" value="TMUE_1000005342.1"/>
    <property type="gene ID" value="WBGene00299264"/>
</dbReference>
<proteinExistence type="predicted"/>
<keyword evidence="2" id="KW-1185">Reference proteome</keyword>
<sequence length="278" mass="30514">MSRRDPSSLAPKAALALVTAEPEQASLRLLSVVPQAPEASAAPLARVPPKKGGRSAGGRQLTQKRAVCNGSREQLTRLGRPTVDRGVESPLARWTVAARWVLWRQSYSTVWVQRRATIPCAERTRASFERSPAASRPLPTRLKWKRVSGRRASGGKHVALEFTGLARARELVPTSHLPPALEKVEQCWKVTDVWTFRNRAVPKGPNICCLGIADVFPGELARAERSPCDYDPARLGAGGKGGPKENLRPNSVVAIRGGPLRSWPDGRAANRWRPKRER</sequence>
<dbReference type="AlphaFoldDB" id="A0A5S6QEJ6"/>
<reference evidence="3" key="1">
    <citation type="submission" date="2019-12" db="UniProtKB">
        <authorList>
            <consortium name="WormBaseParasite"/>
        </authorList>
    </citation>
    <scope>IDENTIFICATION</scope>
</reference>
<evidence type="ECO:0000313" key="2">
    <source>
        <dbReference type="Proteomes" id="UP000046395"/>
    </source>
</evidence>
<feature type="region of interest" description="Disordered" evidence="1">
    <location>
        <begin position="255"/>
        <end position="278"/>
    </location>
</feature>
<feature type="region of interest" description="Disordered" evidence="1">
    <location>
        <begin position="39"/>
        <end position="63"/>
    </location>
</feature>
<organism evidence="2 3">
    <name type="scientific">Trichuris muris</name>
    <name type="common">Mouse whipworm</name>
    <dbReference type="NCBI Taxonomy" id="70415"/>
    <lineage>
        <taxon>Eukaryota</taxon>
        <taxon>Metazoa</taxon>
        <taxon>Ecdysozoa</taxon>
        <taxon>Nematoda</taxon>
        <taxon>Enoplea</taxon>
        <taxon>Dorylaimia</taxon>
        <taxon>Trichinellida</taxon>
        <taxon>Trichuridae</taxon>
        <taxon>Trichuris</taxon>
    </lineage>
</organism>